<dbReference type="EMBL" id="HACM01009723">
    <property type="protein sequence ID" value="CRZ10165.1"/>
    <property type="molecule type" value="Transcribed_RNA"/>
</dbReference>
<keyword evidence="2" id="KW-0547">Nucleotide-binding</keyword>
<organism evidence="4">
    <name type="scientific">Spongospora subterranea</name>
    <dbReference type="NCBI Taxonomy" id="70186"/>
    <lineage>
        <taxon>Eukaryota</taxon>
        <taxon>Sar</taxon>
        <taxon>Rhizaria</taxon>
        <taxon>Endomyxa</taxon>
        <taxon>Phytomyxea</taxon>
        <taxon>Plasmodiophorida</taxon>
        <taxon>Plasmodiophoridae</taxon>
        <taxon>Spongospora</taxon>
    </lineage>
</organism>
<sequence>MIAQSYEEFPPGLPNIHNRSVSTTNVIDPEDDRPRIFLVGAARSGKSSIEKVVFQKMSPHETLFLEATRSIDVIDINHNPLLSLQILDFPGGYAFKKDSTRMLSSCSSLILIIDATDSIDDRDDIKYSVSCIDLAYRANPNINIEILIHKVDGDAFPLEEHQLEAQRDIRSKITMELHESNIQNVHLSFHLTSIYDHTIFEAFSKIYQKMLPQFAVLENLLDSLITNSSIEKAFLFDVKSKIYVCTDSNPVDMQTYQLCSDMIDVVVDVSCIYGINSGPDFDHTAADCAFDNESAATIRLSNGHVLLLREMGKYLALVCLMREKSFDKAALVEYNINCLKIAIYNLCDGLDRS</sequence>
<dbReference type="GO" id="GO:0009267">
    <property type="term" value="P:cellular response to starvation"/>
    <property type="evidence" value="ECO:0007669"/>
    <property type="project" value="TreeGrafter"/>
</dbReference>
<dbReference type="AlphaFoldDB" id="A0A0H5R7M3"/>
<evidence type="ECO:0000313" key="4">
    <source>
        <dbReference type="EMBL" id="CRZ10165.1"/>
    </source>
</evidence>
<evidence type="ECO:0000256" key="2">
    <source>
        <dbReference type="ARBA" id="ARBA00022741"/>
    </source>
</evidence>
<name>A0A0H5R7M3_9EUKA</name>
<comment type="similarity">
    <text evidence="1">Belongs to the GTR/RAG GTP-binding protein family.</text>
</comment>
<proteinExistence type="inferred from homology"/>
<evidence type="ECO:0008006" key="5">
    <source>
        <dbReference type="Google" id="ProtNLM"/>
    </source>
</evidence>
<reference evidence="4" key="1">
    <citation type="submission" date="2015-04" db="EMBL/GenBank/DDBJ databases">
        <title>The genome sequence of the plant pathogenic Rhizarian Plasmodiophora brassicae reveals insights in its biotrophic life cycle and the origin of chitin synthesis.</title>
        <authorList>
            <person name="Schwelm A."/>
            <person name="Fogelqvist J."/>
            <person name="Knaust A."/>
            <person name="Julke S."/>
            <person name="Lilja T."/>
            <person name="Dhandapani V."/>
            <person name="Bonilla-Rosso G."/>
            <person name="Karlsson M."/>
            <person name="Shevchenko A."/>
            <person name="Choi S.R."/>
            <person name="Kim H.G."/>
            <person name="Park J.Y."/>
            <person name="Lim Y.P."/>
            <person name="Ludwig-Muller J."/>
            <person name="Dixelius C."/>
        </authorList>
    </citation>
    <scope>NUCLEOTIDE SEQUENCE</scope>
    <source>
        <tissue evidence="4">Potato root galls</tissue>
    </source>
</reference>
<protein>
    <recommendedName>
        <fullName evidence="5">GTP-binding protein</fullName>
    </recommendedName>
</protein>
<dbReference type="Gene3D" id="3.30.450.190">
    <property type="match status" value="1"/>
</dbReference>
<dbReference type="GO" id="GO:0005764">
    <property type="term" value="C:lysosome"/>
    <property type="evidence" value="ECO:0007669"/>
    <property type="project" value="TreeGrafter"/>
</dbReference>
<dbReference type="GO" id="GO:0003924">
    <property type="term" value="F:GTPase activity"/>
    <property type="evidence" value="ECO:0007669"/>
    <property type="project" value="TreeGrafter"/>
</dbReference>
<dbReference type="GO" id="GO:1990131">
    <property type="term" value="C:Gtr1-Gtr2 GTPase complex"/>
    <property type="evidence" value="ECO:0007669"/>
    <property type="project" value="TreeGrafter"/>
</dbReference>
<evidence type="ECO:0000256" key="1">
    <source>
        <dbReference type="ARBA" id="ARBA00007756"/>
    </source>
</evidence>
<dbReference type="GO" id="GO:0005525">
    <property type="term" value="F:GTP binding"/>
    <property type="evidence" value="ECO:0007669"/>
    <property type="project" value="UniProtKB-KW"/>
</dbReference>
<dbReference type="SUPFAM" id="SSF52540">
    <property type="entry name" value="P-loop containing nucleoside triphosphate hydrolases"/>
    <property type="match status" value="1"/>
</dbReference>
<dbReference type="GO" id="GO:1904263">
    <property type="term" value="P:positive regulation of TORC1 signaling"/>
    <property type="evidence" value="ECO:0007669"/>
    <property type="project" value="TreeGrafter"/>
</dbReference>
<dbReference type="GO" id="GO:0005634">
    <property type="term" value="C:nucleus"/>
    <property type="evidence" value="ECO:0007669"/>
    <property type="project" value="TreeGrafter"/>
</dbReference>
<dbReference type="InterPro" id="IPR027417">
    <property type="entry name" value="P-loop_NTPase"/>
</dbReference>
<dbReference type="InterPro" id="IPR006762">
    <property type="entry name" value="Gtr1_RagA"/>
</dbReference>
<evidence type="ECO:0000256" key="3">
    <source>
        <dbReference type="ARBA" id="ARBA00023134"/>
    </source>
</evidence>
<dbReference type="Gene3D" id="3.40.50.300">
    <property type="entry name" value="P-loop containing nucleotide triphosphate hydrolases"/>
    <property type="match status" value="1"/>
</dbReference>
<keyword evidence="3" id="KW-0342">GTP-binding</keyword>
<accession>A0A0H5R7M3</accession>
<dbReference type="GO" id="GO:0010507">
    <property type="term" value="P:negative regulation of autophagy"/>
    <property type="evidence" value="ECO:0007669"/>
    <property type="project" value="TreeGrafter"/>
</dbReference>
<dbReference type="PANTHER" id="PTHR11259">
    <property type="entry name" value="RAS-RELATED GTP BINDING RAG/GTR YEAST"/>
    <property type="match status" value="1"/>
</dbReference>
<dbReference type="PANTHER" id="PTHR11259:SF2">
    <property type="entry name" value="GH16429P"/>
    <property type="match status" value="1"/>
</dbReference>
<dbReference type="Pfam" id="PF04670">
    <property type="entry name" value="Gtr1_RagA"/>
    <property type="match status" value="1"/>
</dbReference>